<dbReference type="GO" id="GO:0004088">
    <property type="term" value="F:carbamoyl-phosphate synthase (glutamine-hydrolyzing) activity"/>
    <property type="evidence" value="ECO:0007669"/>
    <property type="project" value="UniProtKB-EC"/>
</dbReference>
<dbReference type="GO" id="GO:0006541">
    <property type="term" value="P:glutamine metabolic process"/>
    <property type="evidence" value="ECO:0007669"/>
    <property type="project" value="TreeGrafter"/>
</dbReference>
<dbReference type="FunFam" id="3.40.50.20:FF:000001">
    <property type="entry name" value="Carbamoyl-phosphate synthase large chain"/>
    <property type="match status" value="2"/>
</dbReference>
<dbReference type="FunFam" id="1.10.1030.10:FF:000002">
    <property type="entry name" value="Carbamoyl-phosphate synthase large chain"/>
    <property type="match status" value="1"/>
</dbReference>
<keyword evidence="12" id="KW-0460">Magnesium</keyword>
<dbReference type="PROSITE" id="PS50975">
    <property type="entry name" value="ATP_GRASP"/>
    <property type="match status" value="2"/>
</dbReference>
<evidence type="ECO:0000259" key="20">
    <source>
        <dbReference type="PROSITE" id="PS50975"/>
    </source>
</evidence>
<sequence>MPKNSQIRSVLIIGSGPIVIGQACEFDYAGSQAARSIREEGIEVSLINSNPATIMTDPINADFVYLLPLEKKSIVEILKKHQEMGRPIDAVLPTMGGQTALNLAIDCDKAGIWQKYDVKIIGVDIKAIETTEDREKFRLLMIELGAGVCKGRTARSFLEGKEIAQEIGFPLVIRPSFTLGGTGGGFVNRPEDFDKALTAGLHASPVHEVLVEQSVMGWKEYELELLRDNNGNFIIICSIENFDPMGIHTGDSITVAPAMTLPDTLYQKMRDLSIRVMSGIGQFAGGCNIQFSVNPQTDDIIVIEVNPRVSRSSALASKATGYPIAKIAAKMAVGYNLDELTNPITGTTSAFFEPAIDYVIVKVPRWNFDKFPGADRSLGLQMKSVGETMGIGRNFQEALQKACQSLEIRRNGLGADGHELTDRNALTESLQHPSWNRLFHIYDAFKAGMSFRTIQQLTKIDPWFLHQIEELIELEREIQQYDLDDIPPELLRTAKQKGYADRQLAHLLQVKESKIYAYRQAHNIRRVYKCVDTCAAEFEAKTPYYYSTFNNQVPITTDHAEPVSDLPGNESIRSDRKKVVILGSGPNRIGQGIEFDYSCVHGVLAAKEAGYETIMINCNPETVSTDPDIADKLYFEPVFWEHVHAIIMHEQPEGVIVQLGGQTALKMAEKLTRYGIKIIGTSWEALDLAEDRGHFSEMLKTLNIPYPKFGTVRESEAALELSRELGFPLLVRPSYVLGGQNMKIVINENELEQHVMKILEDIPDNNILLDHFLENAIEAEADAICDGEDVYIIGIMEHIEPAGIHSGDSYAVLPTFDLSDNVIRQIEEHTRKIAVALKTVGLINIQFAIKNEVVYIIEANPRASRTVPFICKAYQEPYVNYATKVMLGDKKVKDFKFNPVKKGYAIKIPVFSFSKFPNVNKELGPEMKSTGEGIYFIDDLTDDFFQKVYSERNLYLSR</sequence>
<feature type="domain" description="ATP-grasp" evidence="20">
    <location>
        <begin position="138"/>
        <end position="333"/>
    </location>
</feature>
<dbReference type="Pfam" id="PF25596">
    <property type="entry name" value="CPSase_L_D1"/>
    <property type="match status" value="2"/>
</dbReference>
<evidence type="ECO:0000256" key="8">
    <source>
        <dbReference type="ARBA" id="ARBA00022723"/>
    </source>
</evidence>
<evidence type="ECO:0000256" key="11">
    <source>
        <dbReference type="ARBA" id="ARBA00022840"/>
    </source>
</evidence>
<organism evidence="21 22">
    <name type="scientific">Spirosoma endophyticum</name>
    <dbReference type="NCBI Taxonomy" id="662367"/>
    <lineage>
        <taxon>Bacteria</taxon>
        <taxon>Pseudomonadati</taxon>
        <taxon>Bacteroidota</taxon>
        <taxon>Cytophagia</taxon>
        <taxon>Cytophagales</taxon>
        <taxon>Cytophagaceae</taxon>
        <taxon>Spirosoma</taxon>
    </lineage>
</organism>
<comment type="pathway">
    <text evidence="3">Amino-acid biosynthesis; L-arginine biosynthesis; carbamoyl phosphate from bicarbonate: step 1/1.</text>
</comment>
<dbReference type="PRINTS" id="PR00098">
    <property type="entry name" value="CPSASE"/>
</dbReference>
<dbReference type="Proteomes" id="UP000198598">
    <property type="component" value="Unassembled WGS sequence"/>
</dbReference>
<evidence type="ECO:0000256" key="2">
    <source>
        <dbReference type="ARBA" id="ARBA00004812"/>
    </source>
</evidence>
<dbReference type="Gene3D" id="1.10.1030.10">
    <property type="entry name" value="Carbamoyl-phosphate synthetase, large subunit oligomerisation domain"/>
    <property type="match status" value="1"/>
</dbReference>
<dbReference type="InterPro" id="IPR005480">
    <property type="entry name" value="CPSase_lsu_oligo"/>
</dbReference>
<evidence type="ECO:0000256" key="14">
    <source>
        <dbReference type="ARBA" id="ARBA00023211"/>
    </source>
</evidence>
<dbReference type="FunFam" id="3.30.470.20:FF:000026">
    <property type="entry name" value="Carbamoyl-phosphate synthase large chain"/>
    <property type="match status" value="1"/>
</dbReference>
<keyword evidence="5" id="KW-0055">Arginine biosynthesis</keyword>
<keyword evidence="7" id="KW-0028">Amino-acid biosynthesis</keyword>
<dbReference type="GO" id="GO:0046872">
    <property type="term" value="F:metal ion binding"/>
    <property type="evidence" value="ECO:0007669"/>
    <property type="project" value="UniProtKB-KW"/>
</dbReference>
<dbReference type="SUPFAM" id="SSF56059">
    <property type="entry name" value="Glutathione synthetase ATP-binding domain-like"/>
    <property type="match status" value="2"/>
</dbReference>
<dbReference type="NCBIfam" id="TIGR01369">
    <property type="entry name" value="CPSaseII_lrg"/>
    <property type="match status" value="1"/>
</dbReference>
<dbReference type="NCBIfam" id="NF003671">
    <property type="entry name" value="PRK05294.1"/>
    <property type="match status" value="1"/>
</dbReference>
<dbReference type="SUPFAM" id="SSF48108">
    <property type="entry name" value="Carbamoyl phosphate synthetase, large subunit connection domain"/>
    <property type="match status" value="1"/>
</dbReference>
<dbReference type="GO" id="GO:0004087">
    <property type="term" value="F:carbamoyl-phosphate synthase (ammonia) activity"/>
    <property type="evidence" value="ECO:0007669"/>
    <property type="project" value="UniProtKB-EC"/>
</dbReference>
<reference evidence="21 22" key="1">
    <citation type="submission" date="2016-10" db="EMBL/GenBank/DDBJ databases">
        <authorList>
            <person name="de Groot N.N."/>
        </authorList>
    </citation>
    <scope>NUCLEOTIDE SEQUENCE [LARGE SCALE GENOMIC DNA]</scope>
    <source>
        <strain evidence="21 22">DSM 26130</strain>
    </source>
</reference>
<keyword evidence="13" id="KW-0665">Pyrimidine biosynthesis</keyword>
<evidence type="ECO:0000256" key="6">
    <source>
        <dbReference type="ARBA" id="ARBA00022598"/>
    </source>
</evidence>
<dbReference type="InterPro" id="IPR036897">
    <property type="entry name" value="CarbamoylP_synth_lsu_oligo_sf"/>
</dbReference>
<dbReference type="InterPro" id="IPR011761">
    <property type="entry name" value="ATP-grasp"/>
</dbReference>
<dbReference type="InterPro" id="IPR005479">
    <property type="entry name" value="CPAse_ATP-bd"/>
</dbReference>
<comment type="similarity">
    <text evidence="4">Belongs to the CarB family.</text>
</comment>
<evidence type="ECO:0000256" key="16">
    <source>
        <dbReference type="ARBA" id="ARBA00048816"/>
    </source>
</evidence>
<dbReference type="Pfam" id="PF02787">
    <property type="entry name" value="CPSase_L_D3"/>
    <property type="match status" value="1"/>
</dbReference>
<evidence type="ECO:0000256" key="1">
    <source>
        <dbReference type="ARBA" id="ARBA00001936"/>
    </source>
</evidence>
<comment type="catalytic activity">
    <reaction evidence="15">
        <text>hydrogencarbonate + NH4(+) + 2 ATP = carbamoyl phosphate + 2 ADP + phosphate + 2 H(+)</text>
        <dbReference type="Rhea" id="RHEA:18029"/>
        <dbReference type="ChEBI" id="CHEBI:15378"/>
        <dbReference type="ChEBI" id="CHEBI:17544"/>
        <dbReference type="ChEBI" id="CHEBI:28938"/>
        <dbReference type="ChEBI" id="CHEBI:30616"/>
        <dbReference type="ChEBI" id="CHEBI:43474"/>
        <dbReference type="ChEBI" id="CHEBI:58228"/>
        <dbReference type="ChEBI" id="CHEBI:456216"/>
        <dbReference type="EC" id="6.3.4.16"/>
    </reaction>
</comment>
<dbReference type="InterPro" id="IPR005483">
    <property type="entry name" value="CPSase_dom"/>
</dbReference>
<dbReference type="GO" id="GO:0006526">
    <property type="term" value="P:L-arginine biosynthetic process"/>
    <property type="evidence" value="ECO:0007669"/>
    <property type="project" value="UniProtKB-KW"/>
</dbReference>
<evidence type="ECO:0000256" key="19">
    <source>
        <dbReference type="PROSITE-ProRule" id="PRU00409"/>
    </source>
</evidence>
<dbReference type="Pfam" id="PF02786">
    <property type="entry name" value="CPSase_L_D2"/>
    <property type="match status" value="2"/>
</dbReference>
<evidence type="ECO:0000256" key="12">
    <source>
        <dbReference type="ARBA" id="ARBA00022842"/>
    </source>
</evidence>
<evidence type="ECO:0000313" key="22">
    <source>
        <dbReference type="Proteomes" id="UP000198598"/>
    </source>
</evidence>
<evidence type="ECO:0000256" key="18">
    <source>
        <dbReference type="ARBA" id="ARBA00062056"/>
    </source>
</evidence>
<dbReference type="OrthoDB" id="9804197at2"/>
<evidence type="ECO:0000256" key="13">
    <source>
        <dbReference type="ARBA" id="ARBA00022975"/>
    </source>
</evidence>
<feature type="domain" description="ATP-grasp" evidence="20">
    <location>
        <begin position="696"/>
        <end position="887"/>
    </location>
</feature>
<comment type="pathway">
    <text evidence="2">Pyrimidine metabolism; UMP biosynthesis via de novo pathway; (S)-dihydroorotate from bicarbonate: step 1/3.</text>
</comment>
<keyword evidence="14" id="KW-0464">Manganese</keyword>
<dbReference type="RefSeq" id="WP_093830231.1">
    <property type="nucleotide sequence ID" value="NZ_FOLQ01000010.1"/>
</dbReference>
<evidence type="ECO:0000256" key="4">
    <source>
        <dbReference type="ARBA" id="ARBA00009799"/>
    </source>
</evidence>
<keyword evidence="9" id="KW-0677">Repeat</keyword>
<accession>A0A1I1XJF2</accession>
<dbReference type="NCBIfam" id="NF009455">
    <property type="entry name" value="PRK12815.1"/>
    <property type="match status" value="1"/>
</dbReference>
<keyword evidence="8" id="KW-0479">Metal-binding</keyword>
<dbReference type="Gene3D" id="3.30.1490.20">
    <property type="entry name" value="ATP-grasp fold, A domain"/>
    <property type="match status" value="1"/>
</dbReference>
<dbReference type="InterPro" id="IPR006275">
    <property type="entry name" value="CPSase_lsu"/>
</dbReference>
<dbReference type="PROSITE" id="PS51257">
    <property type="entry name" value="PROKAR_LIPOPROTEIN"/>
    <property type="match status" value="1"/>
</dbReference>
<gene>
    <name evidence="21" type="ORF">SAMN05216167_11025</name>
</gene>
<dbReference type="SUPFAM" id="SSF52440">
    <property type="entry name" value="PreATP-grasp domain"/>
    <property type="match status" value="2"/>
</dbReference>
<dbReference type="PROSITE" id="PS00866">
    <property type="entry name" value="CPSASE_1"/>
    <property type="match status" value="1"/>
</dbReference>
<evidence type="ECO:0000256" key="7">
    <source>
        <dbReference type="ARBA" id="ARBA00022605"/>
    </source>
</evidence>
<comment type="cofactor">
    <cofactor evidence="1">
        <name>Mn(2+)</name>
        <dbReference type="ChEBI" id="CHEBI:29035"/>
    </cofactor>
</comment>
<keyword evidence="10 19" id="KW-0547">Nucleotide-binding</keyword>
<comment type="catalytic activity">
    <reaction evidence="16">
        <text>hydrogencarbonate + L-glutamine + 2 ATP + H2O = carbamoyl phosphate + L-glutamate + 2 ADP + phosphate + 2 H(+)</text>
        <dbReference type="Rhea" id="RHEA:18633"/>
        <dbReference type="ChEBI" id="CHEBI:15377"/>
        <dbReference type="ChEBI" id="CHEBI:15378"/>
        <dbReference type="ChEBI" id="CHEBI:17544"/>
        <dbReference type="ChEBI" id="CHEBI:29985"/>
        <dbReference type="ChEBI" id="CHEBI:30616"/>
        <dbReference type="ChEBI" id="CHEBI:43474"/>
        <dbReference type="ChEBI" id="CHEBI:58228"/>
        <dbReference type="ChEBI" id="CHEBI:58359"/>
        <dbReference type="ChEBI" id="CHEBI:456216"/>
        <dbReference type="EC" id="6.3.5.5"/>
    </reaction>
</comment>
<keyword evidence="11 19" id="KW-0067">ATP-binding</keyword>
<dbReference type="Gene3D" id="3.30.470.20">
    <property type="entry name" value="ATP-grasp fold, B domain"/>
    <property type="match status" value="2"/>
</dbReference>
<comment type="subunit">
    <text evidence="18">Composed of two chains; the small (or glutamine) chain promotes the hydrolysis of glutamine to ammonia, which is used by the large (or ammonia) chain to synthesize carbamoyl phosphate. Tetramer of heterodimers (alpha,beta)4.</text>
</comment>
<dbReference type="PANTHER" id="PTHR11405:SF53">
    <property type="entry name" value="CARBAMOYL-PHOSPHATE SYNTHASE [AMMONIA], MITOCHONDRIAL"/>
    <property type="match status" value="1"/>
</dbReference>
<dbReference type="FunFam" id="3.30.470.20:FF:000007">
    <property type="entry name" value="Carbamoyl-phosphate synthase large chain"/>
    <property type="match status" value="1"/>
</dbReference>
<evidence type="ECO:0000256" key="5">
    <source>
        <dbReference type="ARBA" id="ARBA00022571"/>
    </source>
</evidence>
<protein>
    <submittedName>
        <fullName evidence="21">Carbamoyl-phosphate synthase large subunit</fullName>
    </submittedName>
</protein>
<dbReference type="PANTHER" id="PTHR11405">
    <property type="entry name" value="CARBAMOYLTRANSFERASE FAMILY MEMBER"/>
    <property type="match status" value="1"/>
</dbReference>
<dbReference type="InterPro" id="IPR058047">
    <property type="entry name" value="CPSase_preATP-grasp"/>
</dbReference>
<dbReference type="Gene3D" id="3.40.50.20">
    <property type="match status" value="2"/>
</dbReference>
<keyword evidence="22" id="KW-1185">Reference proteome</keyword>
<dbReference type="SMART" id="SM01096">
    <property type="entry name" value="CPSase_L_D3"/>
    <property type="match status" value="1"/>
</dbReference>
<dbReference type="STRING" id="662367.SAMN05216167_11025"/>
<dbReference type="AlphaFoldDB" id="A0A1I1XJF2"/>
<comment type="function">
    <text evidence="17">Large subunit of the glutamine-dependent carbamoyl phosphate synthetase (CPSase). CPSase catalyzes the formation of carbamoyl phosphate from the ammonia moiety of glutamine, carbonate, and phosphate donated by ATP, constituting the first step of 2 biosynthetic pathways, one leading to arginine and/or urea and the other to pyrimidine nucleotides. The large subunit (synthetase) binds the substrates ammonia (free or transferred from glutamine from the small subunit), hydrogencarbonate and ATP and carries out an ATP-coupled ligase reaction, activating hydrogencarbonate by forming carboxy phosphate which reacts with ammonia to form carbamoyl phosphate.</text>
</comment>
<dbReference type="InterPro" id="IPR016185">
    <property type="entry name" value="PreATP-grasp_dom_sf"/>
</dbReference>
<dbReference type="GO" id="GO:0005524">
    <property type="term" value="F:ATP binding"/>
    <property type="evidence" value="ECO:0007669"/>
    <property type="project" value="UniProtKB-UniRule"/>
</dbReference>
<evidence type="ECO:0000256" key="17">
    <source>
        <dbReference type="ARBA" id="ARBA00057223"/>
    </source>
</evidence>
<dbReference type="EMBL" id="FOLQ01000010">
    <property type="protein sequence ID" value="SFE07519.1"/>
    <property type="molecule type" value="Genomic_DNA"/>
</dbReference>
<dbReference type="PROSITE" id="PS00867">
    <property type="entry name" value="CPSASE_2"/>
    <property type="match status" value="2"/>
</dbReference>
<evidence type="ECO:0000256" key="3">
    <source>
        <dbReference type="ARBA" id="ARBA00005077"/>
    </source>
</evidence>
<name>A0A1I1XJF2_9BACT</name>
<evidence type="ECO:0000313" key="21">
    <source>
        <dbReference type="EMBL" id="SFE07519.1"/>
    </source>
</evidence>
<proteinExistence type="inferred from homology"/>
<dbReference type="InterPro" id="IPR013815">
    <property type="entry name" value="ATP_grasp_subdomain_1"/>
</dbReference>
<keyword evidence="6" id="KW-0436">Ligase</keyword>
<evidence type="ECO:0000256" key="9">
    <source>
        <dbReference type="ARBA" id="ARBA00022737"/>
    </source>
</evidence>
<dbReference type="GO" id="GO:0006221">
    <property type="term" value="P:pyrimidine nucleotide biosynthetic process"/>
    <property type="evidence" value="ECO:0007669"/>
    <property type="project" value="UniProtKB-KW"/>
</dbReference>
<evidence type="ECO:0000256" key="10">
    <source>
        <dbReference type="ARBA" id="ARBA00022741"/>
    </source>
</evidence>
<dbReference type="GO" id="GO:0005737">
    <property type="term" value="C:cytoplasm"/>
    <property type="evidence" value="ECO:0007669"/>
    <property type="project" value="TreeGrafter"/>
</dbReference>
<evidence type="ECO:0000256" key="15">
    <source>
        <dbReference type="ARBA" id="ARBA00047359"/>
    </source>
</evidence>